<keyword evidence="2" id="KW-1185">Reference proteome</keyword>
<protein>
    <submittedName>
        <fullName evidence="1">Uncharacterized protein</fullName>
    </submittedName>
</protein>
<dbReference type="AlphaFoldDB" id="A0A9J6B1G5"/>
<dbReference type="Proteomes" id="UP000824120">
    <property type="component" value="Chromosome 1"/>
</dbReference>
<accession>A0A9J6B1G5</accession>
<organism evidence="1 2">
    <name type="scientific">Solanum commersonii</name>
    <name type="common">Commerson's wild potato</name>
    <name type="synonym">Commerson's nightshade</name>
    <dbReference type="NCBI Taxonomy" id="4109"/>
    <lineage>
        <taxon>Eukaryota</taxon>
        <taxon>Viridiplantae</taxon>
        <taxon>Streptophyta</taxon>
        <taxon>Embryophyta</taxon>
        <taxon>Tracheophyta</taxon>
        <taxon>Spermatophyta</taxon>
        <taxon>Magnoliopsida</taxon>
        <taxon>eudicotyledons</taxon>
        <taxon>Gunneridae</taxon>
        <taxon>Pentapetalae</taxon>
        <taxon>asterids</taxon>
        <taxon>lamiids</taxon>
        <taxon>Solanales</taxon>
        <taxon>Solanaceae</taxon>
        <taxon>Solanoideae</taxon>
        <taxon>Solaneae</taxon>
        <taxon>Solanum</taxon>
    </lineage>
</organism>
<gene>
    <name evidence="1" type="ORF">H5410_002135</name>
</gene>
<proteinExistence type="predicted"/>
<reference evidence="1 2" key="1">
    <citation type="submission" date="2020-09" db="EMBL/GenBank/DDBJ databases">
        <title>De no assembly of potato wild relative species, Solanum commersonii.</title>
        <authorList>
            <person name="Cho K."/>
        </authorList>
    </citation>
    <scope>NUCLEOTIDE SEQUENCE [LARGE SCALE GENOMIC DNA]</scope>
    <source>
        <strain evidence="1">LZ3.2</strain>
        <tissue evidence="1">Leaf</tissue>
    </source>
</reference>
<sequence>MVALLQSYKPTVHYHVVNWKPPEIGWIKYKTDGASKGNLRQSFTILFEPRFTISQSGNRLSYVEKHIAKQLHTIQNIKQGLQLSKLVQNKRKQEEI</sequence>
<evidence type="ECO:0000313" key="2">
    <source>
        <dbReference type="Proteomes" id="UP000824120"/>
    </source>
</evidence>
<evidence type="ECO:0000313" key="1">
    <source>
        <dbReference type="EMBL" id="KAG5630418.1"/>
    </source>
</evidence>
<dbReference type="EMBL" id="JACXVP010000001">
    <property type="protein sequence ID" value="KAG5630418.1"/>
    <property type="molecule type" value="Genomic_DNA"/>
</dbReference>
<comment type="caution">
    <text evidence="1">The sequence shown here is derived from an EMBL/GenBank/DDBJ whole genome shotgun (WGS) entry which is preliminary data.</text>
</comment>
<name>A0A9J6B1G5_SOLCO</name>